<comment type="caution">
    <text evidence="6">The sequence shown here is derived from an EMBL/GenBank/DDBJ whole genome shotgun (WGS) entry which is preliminary data.</text>
</comment>
<organism evidence="6 7">
    <name type="scientific">Coccomyxa subellipsoidea</name>
    <dbReference type="NCBI Taxonomy" id="248742"/>
    <lineage>
        <taxon>Eukaryota</taxon>
        <taxon>Viridiplantae</taxon>
        <taxon>Chlorophyta</taxon>
        <taxon>core chlorophytes</taxon>
        <taxon>Trebouxiophyceae</taxon>
        <taxon>Trebouxiophyceae incertae sedis</taxon>
        <taxon>Coccomyxaceae</taxon>
        <taxon>Coccomyxa</taxon>
    </lineage>
</organism>
<protein>
    <recommendedName>
        <fullName evidence="5">COX assembly mitochondrial protein</fullName>
    </recommendedName>
</protein>
<dbReference type="Proteomes" id="UP001491310">
    <property type="component" value="Unassembled WGS sequence"/>
</dbReference>
<keyword evidence="3 5" id="KW-0496">Mitochondrion</keyword>
<dbReference type="PANTHER" id="PTHR22977:SF1">
    <property type="entry name" value="COX ASSEMBLY MITOCHONDRIAL PROTEIN 2 HOMOLOG"/>
    <property type="match status" value="1"/>
</dbReference>
<evidence type="ECO:0000256" key="1">
    <source>
        <dbReference type="ARBA" id="ARBA00004173"/>
    </source>
</evidence>
<evidence type="ECO:0000256" key="4">
    <source>
        <dbReference type="ARBA" id="ARBA00023157"/>
    </source>
</evidence>
<sequence length="90" mass="10625">MHPPLHVSKHPYCKKEIEALVTCHSEHALAKFVGKCNQHKWDLDACFKREKALNRAVNFAKAKEEKARFQRMLRLEVEQQQQQQQQQAET</sequence>
<evidence type="ECO:0000313" key="7">
    <source>
        <dbReference type="Proteomes" id="UP001491310"/>
    </source>
</evidence>
<dbReference type="PANTHER" id="PTHR22977">
    <property type="entry name" value="COX ASSEMBLY MITOCHONDRIAL PROTEIN"/>
    <property type="match status" value="1"/>
</dbReference>
<dbReference type="InterPro" id="IPR013892">
    <property type="entry name" value="Cyt_c_biogenesis_Cmc1-like"/>
</dbReference>
<evidence type="ECO:0000256" key="5">
    <source>
        <dbReference type="RuleBase" id="RU364104"/>
    </source>
</evidence>
<evidence type="ECO:0000256" key="3">
    <source>
        <dbReference type="ARBA" id="ARBA00023128"/>
    </source>
</evidence>
<dbReference type="Pfam" id="PF08583">
    <property type="entry name" value="Cmc1"/>
    <property type="match status" value="1"/>
</dbReference>
<reference evidence="6 7" key="1">
    <citation type="journal article" date="2024" name="Nat. Commun.">
        <title>Phylogenomics reveals the evolutionary origins of lichenization in chlorophyte algae.</title>
        <authorList>
            <person name="Puginier C."/>
            <person name="Libourel C."/>
            <person name="Otte J."/>
            <person name="Skaloud P."/>
            <person name="Haon M."/>
            <person name="Grisel S."/>
            <person name="Petersen M."/>
            <person name="Berrin J.G."/>
            <person name="Delaux P.M."/>
            <person name="Dal Grande F."/>
            <person name="Keller J."/>
        </authorList>
    </citation>
    <scope>NUCLEOTIDE SEQUENCE [LARGE SCALE GENOMIC DNA]</scope>
    <source>
        <strain evidence="6 7">SAG 216-7</strain>
    </source>
</reference>
<accession>A0ABR2YDT8</accession>
<evidence type="ECO:0000313" key="6">
    <source>
        <dbReference type="EMBL" id="KAK9903403.1"/>
    </source>
</evidence>
<keyword evidence="7" id="KW-1185">Reference proteome</keyword>
<dbReference type="EMBL" id="JALJOT010000014">
    <property type="protein sequence ID" value="KAK9903403.1"/>
    <property type="molecule type" value="Genomic_DNA"/>
</dbReference>
<gene>
    <name evidence="6" type="ORF">WJX75_004779</name>
</gene>
<comment type="subcellular location">
    <subcellularLocation>
        <location evidence="1 5">Mitochondrion</location>
    </subcellularLocation>
</comment>
<name>A0ABR2YDT8_9CHLO</name>
<keyword evidence="4" id="KW-1015">Disulfide bond</keyword>
<comment type="similarity">
    <text evidence="2 5">Belongs to the CMC family.</text>
</comment>
<proteinExistence type="inferred from homology"/>
<dbReference type="PROSITE" id="PS51808">
    <property type="entry name" value="CHCH"/>
    <property type="match status" value="1"/>
</dbReference>
<evidence type="ECO:0000256" key="2">
    <source>
        <dbReference type="ARBA" id="ARBA00007347"/>
    </source>
</evidence>